<dbReference type="GO" id="GO:0034475">
    <property type="term" value="P:U4 snRNA 3'-end processing"/>
    <property type="evidence" value="ECO:0000318"/>
    <property type="project" value="GO_Central"/>
</dbReference>
<evidence type="ECO:0000259" key="9">
    <source>
        <dbReference type="Pfam" id="PF01138"/>
    </source>
</evidence>
<dbReference type="CDD" id="cd11368">
    <property type="entry name" value="RNase_PH_RRP45"/>
    <property type="match status" value="1"/>
</dbReference>
<dbReference type="SUPFAM" id="SSF54211">
    <property type="entry name" value="Ribosomal protein S5 domain 2-like"/>
    <property type="match status" value="1"/>
</dbReference>
<dbReference type="InterPro" id="IPR020568">
    <property type="entry name" value="Ribosomal_Su5_D2-typ_SF"/>
</dbReference>
<dbReference type="RefSeq" id="XP_024396816.1">
    <property type="nucleotide sequence ID" value="XM_024541048.2"/>
</dbReference>
<dbReference type="GO" id="GO:0034473">
    <property type="term" value="P:U1 snRNA 3'-end processing"/>
    <property type="evidence" value="ECO:0000318"/>
    <property type="project" value="GO_Central"/>
</dbReference>
<feature type="compositionally biased region" description="Basic and acidic residues" evidence="8">
    <location>
        <begin position="354"/>
        <end position="363"/>
    </location>
</feature>
<dbReference type="GO" id="GO:0000176">
    <property type="term" value="C:nuclear exosome (RNase complex)"/>
    <property type="evidence" value="ECO:0000318"/>
    <property type="project" value="GO_Central"/>
</dbReference>
<dbReference type="InterPro" id="IPR033100">
    <property type="entry name" value="Rrp45"/>
</dbReference>
<dbReference type="Gene3D" id="3.30.230.70">
    <property type="entry name" value="GHMP Kinase, N-terminal domain"/>
    <property type="match status" value="1"/>
</dbReference>
<evidence type="ECO:0000256" key="3">
    <source>
        <dbReference type="ARBA" id="ARBA00006678"/>
    </source>
</evidence>
<name>A0A2K1JCL6_PHYPA</name>
<dbReference type="GO" id="GO:0034476">
    <property type="term" value="P:U5 snRNA 3'-end processing"/>
    <property type="evidence" value="ECO:0000318"/>
    <property type="project" value="GO_Central"/>
</dbReference>
<dbReference type="InterPro" id="IPR050590">
    <property type="entry name" value="Exosome_comp_Rrp42_subfam"/>
</dbReference>
<dbReference type="GO" id="GO:0000177">
    <property type="term" value="C:cytoplasmic exosome (RNase complex)"/>
    <property type="evidence" value="ECO:0000318"/>
    <property type="project" value="GO_Central"/>
</dbReference>
<dbReference type="GeneID" id="112292501"/>
<dbReference type="GO" id="GO:0000467">
    <property type="term" value="P:exonucleolytic trimming to generate mature 3'-end of 5.8S rRNA from tricistronic rRNA transcript (SSU-rRNA, 5.8S rRNA, LSU-rRNA)"/>
    <property type="evidence" value="ECO:0000318"/>
    <property type="project" value="GO_Central"/>
</dbReference>
<protein>
    <recommendedName>
        <fullName evidence="7">Protein ECERIFERUM 7</fullName>
    </recommendedName>
</protein>
<dbReference type="Gramene" id="Pp3c15_10030V3.3">
    <property type="protein sequence ID" value="Pp3c15_10030V3.3"/>
    <property type="gene ID" value="Pp3c15_10030"/>
</dbReference>
<accession>A0A2K1JCL6</accession>
<reference evidence="11 13" key="2">
    <citation type="journal article" date="2018" name="Plant J.">
        <title>The Physcomitrella patens chromosome-scale assembly reveals moss genome structure and evolution.</title>
        <authorList>
            <person name="Lang D."/>
            <person name="Ullrich K.K."/>
            <person name="Murat F."/>
            <person name="Fuchs J."/>
            <person name="Jenkins J."/>
            <person name="Haas F.B."/>
            <person name="Piednoel M."/>
            <person name="Gundlach H."/>
            <person name="Van Bel M."/>
            <person name="Meyberg R."/>
            <person name="Vives C."/>
            <person name="Morata J."/>
            <person name="Symeonidi A."/>
            <person name="Hiss M."/>
            <person name="Muchero W."/>
            <person name="Kamisugi Y."/>
            <person name="Saleh O."/>
            <person name="Blanc G."/>
            <person name="Decker E.L."/>
            <person name="van Gessel N."/>
            <person name="Grimwood J."/>
            <person name="Hayes R.D."/>
            <person name="Graham S.W."/>
            <person name="Gunter L.E."/>
            <person name="McDaniel S.F."/>
            <person name="Hoernstein S.N.W."/>
            <person name="Larsson A."/>
            <person name="Li F.W."/>
            <person name="Perroud P.F."/>
            <person name="Phillips J."/>
            <person name="Ranjan P."/>
            <person name="Rokshar D.S."/>
            <person name="Rothfels C.J."/>
            <person name="Schneider L."/>
            <person name="Shu S."/>
            <person name="Stevenson D.W."/>
            <person name="Thummler F."/>
            <person name="Tillich M."/>
            <person name="Villarreal Aguilar J.C."/>
            <person name="Widiez T."/>
            <person name="Wong G.K."/>
            <person name="Wymore A."/>
            <person name="Zhang Y."/>
            <person name="Zimmer A.D."/>
            <person name="Quatrano R.S."/>
            <person name="Mayer K.F.X."/>
            <person name="Goodstein D."/>
            <person name="Casacuberta J.M."/>
            <person name="Vandepoele K."/>
            <person name="Reski R."/>
            <person name="Cuming A.C."/>
            <person name="Tuskan G.A."/>
            <person name="Maumus F."/>
            <person name="Salse J."/>
            <person name="Schmutz J."/>
            <person name="Rensing S.A."/>
        </authorList>
    </citation>
    <scope>NUCLEOTIDE SEQUENCE [LARGE SCALE GENOMIC DNA]</scope>
    <source>
        <strain evidence="12 13">cv. Gransden 2004</strain>
    </source>
</reference>
<dbReference type="GO" id="GO:0016075">
    <property type="term" value="P:rRNA catabolic process"/>
    <property type="evidence" value="ECO:0000318"/>
    <property type="project" value="GO_Central"/>
</dbReference>
<keyword evidence="13" id="KW-1185">Reference proteome</keyword>
<dbReference type="PANTHER" id="PTHR11097">
    <property type="entry name" value="EXOSOME COMPLEX EXONUCLEASE RIBOSOMAL RNA PROCESSING PROTEIN"/>
    <property type="match status" value="1"/>
</dbReference>
<dbReference type="PANTHER" id="PTHR11097:SF14">
    <property type="entry name" value="EXOSOME COMPLEX COMPONENT RRP45"/>
    <property type="match status" value="1"/>
</dbReference>
<keyword evidence="5" id="KW-0694">RNA-binding</keyword>
<dbReference type="GO" id="GO:0035925">
    <property type="term" value="F:mRNA 3'-UTR AU-rich region binding"/>
    <property type="evidence" value="ECO:0000318"/>
    <property type="project" value="GO_Central"/>
</dbReference>
<reference evidence="12" key="3">
    <citation type="submission" date="2020-12" db="UniProtKB">
        <authorList>
            <consortium name="EnsemblPlants"/>
        </authorList>
    </citation>
    <scope>IDENTIFICATION</scope>
</reference>
<dbReference type="EMBL" id="ABEU02000015">
    <property type="protein sequence ID" value="PNR39275.1"/>
    <property type="molecule type" value="Genomic_DNA"/>
</dbReference>
<gene>
    <name evidence="12" type="primary">LOC112292501</name>
    <name evidence="11" type="ORF">PHYPA_019553</name>
</gene>
<dbReference type="EnsemblPlants" id="Pp3c15_10030V3.3">
    <property type="protein sequence ID" value="Pp3c15_10030V3.3"/>
    <property type="gene ID" value="Pp3c15_10030"/>
</dbReference>
<evidence type="ECO:0000256" key="1">
    <source>
        <dbReference type="ARBA" id="ARBA00004123"/>
    </source>
</evidence>
<dbReference type="Pfam" id="PF01138">
    <property type="entry name" value="RNase_PH"/>
    <property type="match status" value="1"/>
</dbReference>
<dbReference type="PaxDb" id="3218-PP1S99_250V6.1"/>
<evidence type="ECO:0000256" key="6">
    <source>
        <dbReference type="ARBA" id="ARBA00023242"/>
    </source>
</evidence>
<proteinExistence type="inferred from homology"/>
<feature type="domain" description="Exoribonuclease phosphorolytic" evidence="10">
    <location>
        <begin position="194"/>
        <end position="260"/>
    </location>
</feature>
<organism evidence="11">
    <name type="scientific">Physcomitrium patens</name>
    <name type="common">Spreading-leaved earth moss</name>
    <name type="synonym">Physcomitrella patens</name>
    <dbReference type="NCBI Taxonomy" id="3218"/>
    <lineage>
        <taxon>Eukaryota</taxon>
        <taxon>Viridiplantae</taxon>
        <taxon>Streptophyta</taxon>
        <taxon>Embryophyta</taxon>
        <taxon>Bryophyta</taxon>
        <taxon>Bryophytina</taxon>
        <taxon>Bryopsida</taxon>
        <taxon>Funariidae</taxon>
        <taxon>Funariales</taxon>
        <taxon>Funariaceae</taxon>
        <taxon>Physcomitrium</taxon>
    </lineage>
</organism>
<evidence type="ECO:0000256" key="5">
    <source>
        <dbReference type="ARBA" id="ARBA00022884"/>
    </source>
</evidence>
<dbReference type="InterPro" id="IPR027408">
    <property type="entry name" value="PNPase/RNase_PH_dom_sf"/>
</dbReference>
<dbReference type="EnsemblPlants" id="Pp3c15_10030V3.1">
    <property type="protein sequence ID" value="Pp3c15_10030V3.1"/>
    <property type="gene ID" value="Pp3c15_10030"/>
</dbReference>
<evidence type="ECO:0000259" key="10">
    <source>
        <dbReference type="Pfam" id="PF03725"/>
    </source>
</evidence>
<dbReference type="Gramene" id="Pp3c15_10030V3.1">
    <property type="protein sequence ID" value="Pp3c15_10030V3.1"/>
    <property type="gene ID" value="Pp3c15_10030"/>
</dbReference>
<dbReference type="Pfam" id="PF03725">
    <property type="entry name" value="RNase_PH_C"/>
    <property type="match status" value="1"/>
</dbReference>
<feature type="compositionally biased region" description="Basic and acidic residues" evidence="8">
    <location>
        <begin position="320"/>
        <end position="333"/>
    </location>
</feature>
<feature type="domain" description="Exoribonuclease phosphorolytic" evidence="9">
    <location>
        <begin position="34"/>
        <end position="165"/>
    </location>
</feature>
<dbReference type="GO" id="GO:0071038">
    <property type="term" value="P:TRAMP-dependent tRNA surveillance pathway"/>
    <property type="evidence" value="ECO:0000318"/>
    <property type="project" value="GO_Central"/>
</dbReference>
<dbReference type="FunFam" id="3.30.230.70:FF:000007">
    <property type="entry name" value="Exosome complex component RRP45B"/>
    <property type="match status" value="1"/>
</dbReference>
<feature type="region of interest" description="Disordered" evidence="8">
    <location>
        <begin position="314"/>
        <end position="365"/>
    </location>
</feature>
<sequence>MSHAGLRMSTNEKEFIVAAIREEQRIDGRTPFDYRRLQIKFLKEDGSVEVQLGQTRVLAVVKGEITQPYPDRGNEGSLAIFTEFSPMGDPAFEPGRPSEMAVELGRIIDRGLRESRAVDTESLCILSGRSVWSIRVDIHILDNYGNLVDAANLAALAALLSYRRPECTVGGDDGQQIIVHPPEVREPVGLIIHHLPIAVTFAFFGDGNFQVLDPNLKEEEVMGGRITITINSQGEICAVQKGGGVGVSASEVMRCLRIAAAKAQSMTETLKKAVEIHEIERAQRKIRRHPNLQNQIDTASSVPNPIKKIEVEMEETSEDIEPKQALDTERGIKDLSMSDSSRMKSTETEVAETLTEKPSRAGGRDLFAGGESAWGDDVKLTPLKGSPGTRSTLFPLDSDALVEFDVAARAVLRGGVSSQRMSSKLVSEPLQRQISDQIAAAAVYANQTSPLISEDARPLGPIFPRVGDMDSTEESDAALETKSVSQPEGTPVNFYFSGKKKPKKRGGSGRQD</sequence>
<dbReference type="InterPro" id="IPR015847">
    <property type="entry name" value="ExoRNase_PH_dom2"/>
</dbReference>
<dbReference type="InterPro" id="IPR001247">
    <property type="entry name" value="ExoRNase_PH_dom1"/>
</dbReference>
<evidence type="ECO:0000256" key="7">
    <source>
        <dbReference type="ARBA" id="ARBA00079975"/>
    </source>
</evidence>
<dbReference type="Proteomes" id="UP000006727">
    <property type="component" value="Chromosome 15"/>
</dbReference>
<dbReference type="AlphaFoldDB" id="A0A2K1JCL6"/>
<dbReference type="GO" id="GO:0071035">
    <property type="term" value="P:nuclear polyadenylation-dependent rRNA catabolic process"/>
    <property type="evidence" value="ECO:0000318"/>
    <property type="project" value="GO_Central"/>
</dbReference>
<comment type="similarity">
    <text evidence="3">Belongs to the RNase PH family.</text>
</comment>
<evidence type="ECO:0000313" key="12">
    <source>
        <dbReference type="EnsemblPlants" id="Pp3c15_10030V3.1"/>
    </source>
</evidence>
<dbReference type="STRING" id="3218.A0A2K1JCL6"/>
<dbReference type="SUPFAM" id="SSF55666">
    <property type="entry name" value="Ribonuclease PH domain 2-like"/>
    <property type="match status" value="1"/>
</dbReference>
<evidence type="ECO:0000256" key="8">
    <source>
        <dbReference type="SAM" id="MobiDB-lite"/>
    </source>
</evidence>
<dbReference type="GO" id="GO:0071028">
    <property type="term" value="P:nuclear mRNA surveillance"/>
    <property type="evidence" value="ECO:0000318"/>
    <property type="project" value="GO_Central"/>
</dbReference>
<evidence type="ECO:0000313" key="13">
    <source>
        <dbReference type="Proteomes" id="UP000006727"/>
    </source>
</evidence>
<keyword evidence="4" id="KW-0963">Cytoplasm</keyword>
<dbReference type="InterPro" id="IPR036345">
    <property type="entry name" value="ExoRNase_PH_dom2_sf"/>
</dbReference>
<evidence type="ECO:0000256" key="2">
    <source>
        <dbReference type="ARBA" id="ARBA00004496"/>
    </source>
</evidence>
<keyword evidence="6" id="KW-0539">Nucleus</keyword>
<evidence type="ECO:0000256" key="4">
    <source>
        <dbReference type="ARBA" id="ARBA00022490"/>
    </source>
</evidence>
<feature type="compositionally biased region" description="Basic residues" evidence="8">
    <location>
        <begin position="498"/>
        <end position="512"/>
    </location>
</feature>
<comment type="subcellular location">
    <subcellularLocation>
        <location evidence="2">Cytoplasm</location>
    </subcellularLocation>
    <subcellularLocation>
        <location evidence="1">Nucleus</location>
    </subcellularLocation>
</comment>
<evidence type="ECO:0000313" key="11">
    <source>
        <dbReference type="EMBL" id="PNR39275.1"/>
    </source>
</evidence>
<dbReference type="OrthoDB" id="10264038at2759"/>
<reference evidence="11 13" key="1">
    <citation type="journal article" date="2008" name="Science">
        <title>The Physcomitrella genome reveals evolutionary insights into the conquest of land by plants.</title>
        <authorList>
            <person name="Rensing S."/>
            <person name="Lang D."/>
            <person name="Zimmer A."/>
            <person name="Terry A."/>
            <person name="Salamov A."/>
            <person name="Shapiro H."/>
            <person name="Nishiyama T."/>
            <person name="Perroud P.-F."/>
            <person name="Lindquist E."/>
            <person name="Kamisugi Y."/>
            <person name="Tanahashi T."/>
            <person name="Sakakibara K."/>
            <person name="Fujita T."/>
            <person name="Oishi K."/>
            <person name="Shin-I T."/>
            <person name="Kuroki Y."/>
            <person name="Toyoda A."/>
            <person name="Suzuki Y."/>
            <person name="Hashimoto A."/>
            <person name="Yamaguchi K."/>
            <person name="Sugano A."/>
            <person name="Kohara Y."/>
            <person name="Fujiyama A."/>
            <person name="Anterola A."/>
            <person name="Aoki S."/>
            <person name="Ashton N."/>
            <person name="Barbazuk W.B."/>
            <person name="Barker E."/>
            <person name="Bennetzen J."/>
            <person name="Bezanilla M."/>
            <person name="Blankenship R."/>
            <person name="Cho S.H."/>
            <person name="Dutcher S."/>
            <person name="Estelle M."/>
            <person name="Fawcett J.A."/>
            <person name="Gundlach H."/>
            <person name="Hanada K."/>
            <person name="Heyl A."/>
            <person name="Hicks K.A."/>
            <person name="Hugh J."/>
            <person name="Lohr M."/>
            <person name="Mayer K."/>
            <person name="Melkozernov A."/>
            <person name="Murata T."/>
            <person name="Nelson D."/>
            <person name="Pils B."/>
            <person name="Prigge M."/>
            <person name="Reiss B."/>
            <person name="Renner T."/>
            <person name="Rombauts S."/>
            <person name="Rushton P."/>
            <person name="Sanderfoot A."/>
            <person name="Schween G."/>
            <person name="Shiu S.-H."/>
            <person name="Stueber K."/>
            <person name="Theodoulou F.L."/>
            <person name="Tu H."/>
            <person name="Van de Peer Y."/>
            <person name="Verrier P.J."/>
            <person name="Waters E."/>
            <person name="Wood A."/>
            <person name="Yang L."/>
            <person name="Cove D."/>
            <person name="Cuming A."/>
            <person name="Hasebe M."/>
            <person name="Lucas S."/>
            <person name="Mishler D.B."/>
            <person name="Reski R."/>
            <person name="Grigoriev I."/>
            <person name="Quatrano R.S."/>
            <person name="Boore J.L."/>
        </authorList>
    </citation>
    <scope>NUCLEOTIDE SEQUENCE [LARGE SCALE GENOMIC DNA]</scope>
    <source>
        <strain evidence="12 13">cv. Gransden 2004</strain>
    </source>
</reference>
<feature type="region of interest" description="Disordered" evidence="8">
    <location>
        <begin position="455"/>
        <end position="512"/>
    </location>
</feature>